<dbReference type="PROSITE" id="PS00211">
    <property type="entry name" value="ABC_TRANSPORTER_1"/>
    <property type="match status" value="1"/>
</dbReference>
<keyword evidence="7" id="KW-1185">Reference proteome</keyword>
<dbReference type="EMBL" id="BAAADM010000015">
    <property type="protein sequence ID" value="GAA0432267.1"/>
    <property type="molecule type" value="Genomic_DNA"/>
</dbReference>
<keyword evidence="4 6" id="KW-0067">ATP-binding</keyword>
<accession>A0ABP3IXS5</accession>
<evidence type="ECO:0000256" key="2">
    <source>
        <dbReference type="ARBA" id="ARBA00022448"/>
    </source>
</evidence>
<evidence type="ECO:0000256" key="4">
    <source>
        <dbReference type="ARBA" id="ARBA00022840"/>
    </source>
</evidence>
<protein>
    <submittedName>
        <fullName evidence="6">ABC transporter ATP-binding protein</fullName>
    </submittedName>
</protein>
<name>A0ABP3IXS5_9BACI</name>
<reference evidence="7" key="1">
    <citation type="journal article" date="2019" name="Int. J. Syst. Evol. Microbiol.">
        <title>The Global Catalogue of Microorganisms (GCM) 10K type strain sequencing project: providing services to taxonomists for standard genome sequencing and annotation.</title>
        <authorList>
            <consortium name="The Broad Institute Genomics Platform"/>
            <consortium name="The Broad Institute Genome Sequencing Center for Infectious Disease"/>
            <person name="Wu L."/>
            <person name="Ma J."/>
        </authorList>
    </citation>
    <scope>NUCLEOTIDE SEQUENCE [LARGE SCALE GENOMIC DNA]</scope>
    <source>
        <strain evidence="7">JCM 12149</strain>
    </source>
</reference>
<evidence type="ECO:0000313" key="6">
    <source>
        <dbReference type="EMBL" id="GAA0432267.1"/>
    </source>
</evidence>
<dbReference type="RefSeq" id="WP_343751082.1">
    <property type="nucleotide sequence ID" value="NZ_BAAADM010000015.1"/>
</dbReference>
<organism evidence="6 7">
    <name type="scientific">Lentibacillus halophilus</name>
    <dbReference type="NCBI Taxonomy" id="295065"/>
    <lineage>
        <taxon>Bacteria</taxon>
        <taxon>Bacillati</taxon>
        <taxon>Bacillota</taxon>
        <taxon>Bacilli</taxon>
        <taxon>Bacillales</taxon>
        <taxon>Bacillaceae</taxon>
        <taxon>Lentibacillus</taxon>
    </lineage>
</organism>
<dbReference type="InterPro" id="IPR003593">
    <property type="entry name" value="AAA+_ATPase"/>
</dbReference>
<dbReference type="Proteomes" id="UP001501459">
    <property type="component" value="Unassembled WGS sequence"/>
</dbReference>
<dbReference type="PROSITE" id="PS50893">
    <property type="entry name" value="ABC_TRANSPORTER_2"/>
    <property type="match status" value="1"/>
</dbReference>
<keyword evidence="3" id="KW-0547">Nucleotide-binding</keyword>
<comment type="subcellular location">
    <subcellularLocation>
        <location evidence="1">Cell membrane</location>
        <topology evidence="1">Peripheral membrane protein</topology>
    </subcellularLocation>
</comment>
<dbReference type="SUPFAM" id="SSF52540">
    <property type="entry name" value="P-loop containing nucleoside triphosphate hydrolases"/>
    <property type="match status" value="1"/>
</dbReference>
<evidence type="ECO:0000256" key="1">
    <source>
        <dbReference type="ARBA" id="ARBA00004202"/>
    </source>
</evidence>
<dbReference type="InterPro" id="IPR050153">
    <property type="entry name" value="Metal_Ion_Import_ABC"/>
</dbReference>
<sequence>MTNVIHFENVSWKRPDETILHTINWRVSKGEHWAILGLNGSGKTTLLNMVNGYIWPTTGTVRVLGQTFGKTDIRELRKAIGWVSSSLQERIKGTGTDRVEQVVVSGKFASFGLYDEPTHDDYERAYQVMEQIGCANLYGRSYQTCSQGEKQKVLIARGLMAAPALLILDEPTNGLDFIAREELLASIEQLAKQSDAPTIIFVTHHIEEIMPIFSHTLLLREGTVFEQGNTENILSKPTLSQFYQLPVEAIEQNGRKWISLQETTFETNE</sequence>
<gene>
    <name evidence="6" type="ORF">GCM10008983_06030</name>
</gene>
<evidence type="ECO:0000313" key="7">
    <source>
        <dbReference type="Proteomes" id="UP001501459"/>
    </source>
</evidence>
<dbReference type="PANTHER" id="PTHR42734">
    <property type="entry name" value="METAL TRANSPORT SYSTEM ATP-BINDING PROTEIN TM_0124-RELATED"/>
    <property type="match status" value="1"/>
</dbReference>
<dbReference type="InterPro" id="IPR027417">
    <property type="entry name" value="P-loop_NTPase"/>
</dbReference>
<feature type="domain" description="ABC transporter" evidence="5">
    <location>
        <begin position="5"/>
        <end position="246"/>
    </location>
</feature>
<dbReference type="CDD" id="cd03225">
    <property type="entry name" value="ABC_cobalt_CbiO_domain1"/>
    <property type="match status" value="1"/>
</dbReference>
<dbReference type="Pfam" id="PF00005">
    <property type="entry name" value="ABC_tran"/>
    <property type="match status" value="1"/>
</dbReference>
<dbReference type="InterPro" id="IPR003439">
    <property type="entry name" value="ABC_transporter-like_ATP-bd"/>
</dbReference>
<comment type="caution">
    <text evidence="6">The sequence shown here is derived from an EMBL/GenBank/DDBJ whole genome shotgun (WGS) entry which is preliminary data.</text>
</comment>
<evidence type="ECO:0000259" key="5">
    <source>
        <dbReference type="PROSITE" id="PS50893"/>
    </source>
</evidence>
<evidence type="ECO:0000256" key="3">
    <source>
        <dbReference type="ARBA" id="ARBA00022741"/>
    </source>
</evidence>
<keyword evidence="2" id="KW-0813">Transport</keyword>
<dbReference type="GO" id="GO:0005524">
    <property type="term" value="F:ATP binding"/>
    <property type="evidence" value="ECO:0007669"/>
    <property type="project" value="UniProtKB-KW"/>
</dbReference>
<dbReference type="InterPro" id="IPR017871">
    <property type="entry name" value="ABC_transporter-like_CS"/>
</dbReference>
<dbReference type="Gene3D" id="3.40.50.300">
    <property type="entry name" value="P-loop containing nucleotide triphosphate hydrolases"/>
    <property type="match status" value="1"/>
</dbReference>
<proteinExistence type="predicted"/>
<dbReference type="SMART" id="SM00382">
    <property type="entry name" value="AAA"/>
    <property type="match status" value="1"/>
</dbReference>
<dbReference type="InterPro" id="IPR015856">
    <property type="entry name" value="ABC_transpr_CbiO/EcfA_su"/>
</dbReference>